<evidence type="ECO:0000313" key="7">
    <source>
        <dbReference type="Proteomes" id="UP001228049"/>
    </source>
</evidence>
<dbReference type="SUPFAM" id="SSF52980">
    <property type="entry name" value="Restriction endonuclease-like"/>
    <property type="match status" value="1"/>
</dbReference>
<keyword evidence="6" id="KW-0269">Exonuclease</keyword>
<evidence type="ECO:0000256" key="2">
    <source>
        <dbReference type="ARBA" id="ARBA00022771"/>
    </source>
</evidence>
<evidence type="ECO:0000256" key="1">
    <source>
        <dbReference type="ARBA" id="ARBA00022723"/>
    </source>
</evidence>
<feature type="region of interest" description="Disordered" evidence="4">
    <location>
        <begin position="93"/>
        <end position="114"/>
    </location>
</feature>
<keyword evidence="7" id="KW-1185">Reference proteome</keyword>
<dbReference type="SMART" id="SM00249">
    <property type="entry name" value="PHD"/>
    <property type="match status" value="1"/>
</dbReference>
<evidence type="ECO:0000313" key="6">
    <source>
        <dbReference type="EMBL" id="KAK1888666.1"/>
    </source>
</evidence>
<keyword evidence="1" id="KW-0479">Metal-binding</keyword>
<dbReference type="InterPro" id="IPR019080">
    <property type="entry name" value="YqaJ_viral_recombinase"/>
</dbReference>
<sequence length="422" mass="48558">NVKYHDIDSEFCILRSEILPSQRQGHKTTMYEAWVIINQRENYVLTANCTCMAGLLILEIRLFVIYSLTVLTDDDIRELRDVAPGAAVLTSLENSDTDTASSDTDSEEHPDLPEPLTALFDATLRELSPQEMKVKCEDTFHKLKTTLQPQQCEKLEFVTRKQSRSNEWHTYRAGRITSTKFHHAATTDKISKTYLNDIMQYNKTELNVQSVLWGQNMEETARQAYTAFMSQSHPDFSISSCGLVVQPSEPHLGSSPDGIARCTCCGKGVVEIKCPYKYRNSLQGCTEDKQFCLDKSFSLKHSHTYYYQTQLHMFVCGVSYCDFVLWTKEKFIVQRILRNEEFLQEALPKAQDFFSSSVLPELLTRRHDPVLVSQRACEYCERPDFGKMIICVKCNNHIHYSCAQIKRKPATWLCRKCLRVEA</sequence>
<dbReference type="PANTHER" id="PTHR47526:SF3">
    <property type="entry name" value="PHD-TYPE DOMAIN-CONTAINING PROTEIN"/>
    <property type="match status" value="1"/>
</dbReference>
<evidence type="ECO:0000259" key="5">
    <source>
        <dbReference type="SMART" id="SM00249"/>
    </source>
</evidence>
<dbReference type="GO" id="GO:0008270">
    <property type="term" value="F:zinc ion binding"/>
    <property type="evidence" value="ECO:0007669"/>
    <property type="project" value="UniProtKB-KW"/>
</dbReference>
<gene>
    <name evidence="6" type="ORF">KUDE01_013346</name>
</gene>
<feature type="non-terminal residue" evidence="6">
    <location>
        <position position="1"/>
    </location>
</feature>
<dbReference type="Proteomes" id="UP001228049">
    <property type="component" value="Unassembled WGS sequence"/>
</dbReference>
<dbReference type="AlphaFoldDB" id="A0AAD9F577"/>
<dbReference type="CDD" id="cd22343">
    <property type="entry name" value="PDDEXK_lambda_exonuclease-like"/>
    <property type="match status" value="1"/>
</dbReference>
<keyword evidence="2" id="KW-0863">Zinc-finger</keyword>
<name>A0AAD9F577_DISEL</name>
<organism evidence="6 7">
    <name type="scientific">Dissostichus eleginoides</name>
    <name type="common">Patagonian toothfish</name>
    <name type="synonym">Dissostichus amissus</name>
    <dbReference type="NCBI Taxonomy" id="100907"/>
    <lineage>
        <taxon>Eukaryota</taxon>
        <taxon>Metazoa</taxon>
        <taxon>Chordata</taxon>
        <taxon>Craniata</taxon>
        <taxon>Vertebrata</taxon>
        <taxon>Euteleostomi</taxon>
        <taxon>Actinopterygii</taxon>
        <taxon>Neopterygii</taxon>
        <taxon>Teleostei</taxon>
        <taxon>Neoteleostei</taxon>
        <taxon>Acanthomorphata</taxon>
        <taxon>Eupercaria</taxon>
        <taxon>Perciformes</taxon>
        <taxon>Notothenioidei</taxon>
        <taxon>Nototheniidae</taxon>
        <taxon>Dissostichus</taxon>
    </lineage>
</organism>
<keyword evidence="6" id="KW-0378">Hydrolase</keyword>
<accession>A0AAD9F577</accession>
<reference evidence="6" key="1">
    <citation type="submission" date="2023-04" db="EMBL/GenBank/DDBJ databases">
        <title>Chromosome-level genome of Chaenocephalus aceratus.</title>
        <authorList>
            <person name="Park H."/>
        </authorList>
    </citation>
    <scope>NUCLEOTIDE SEQUENCE</scope>
    <source>
        <strain evidence="6">DE</strain>
        <tissue evidence="6">Muscle</tissue>
    </source>
</reference>
<keyword evidence="6" id="KW-0540">Nuclease</keyword>
<dbReference type="InterPro" id="IPR001965">
    <property type="entry name" value="Znf_PHD"/>
</dbReference>
<evidence type="ECO:0000256" key="3">
    <source>
        <dbReference type="ARBA" id="ARBA00022833"/>
    </source>
</evidence>
<dbReference type="EMBL" id="JASDAP010000017">
    <property type="protein sequence ID" value="KAK1888666.1"/>
    <property type="molecule type" value="Genomic_DNA"/>
</dbReference>
<keyword evidence="3" id="KW-0862">Zinc</keyword>
<feature type="domain" description="Zinc finger PHD-type" evidence="5">
    <location>
        <begin position="376"/>
        <end position="418"/>
    </location>
</feature>
<dbReference type="GO" id="GO:0006281">
    <property type="term" value="P:DNA repair"/>
    <property type="evidence" value="ECO:0007669"/>
    <property type="project" value="UniProtKB-ARBA"/>
</dbReference>
<dbReference type="InterPro" id="IPR011604">
    <property type="entry name" value="PDDEXK-like_dom_sf"/>
</dbReference>
<dbReference type="SUPFAM" id="SSF57903">
    <property type="entry name" value="FYVE/PHD zinc finger"/>
    <property type="match status" value="1"/>
</dbReference>
<evidence type="ECO:0000256" key="4">
    <source>
        <dbReference type="SAM" id="MobiDB-lite"/>
    </source>
</evidence>
<dbReference type="InterPro" id="IPR011335">
    <property type="entry name" value="Restrct_endonuc-II-like"/>
</dbReference>
<dbReference type="Gene3D" id="3.90.320.10">
    <property type="match status" value="1"/>
</dbReference>
<dbReference type="InterPro" id="IPR013083">
    <property type="entry name" value="Znf_RING/FYVE/PHD"/>
</dbReference>
<proteinExistence type="predicted"/>
<dbReference type="Pfam" id="PF09588">
    <property type="entry name" value="YqaJ"/>
    <property type="match status" value="1"/>
</dbReference>
<protein>
    <submittedName>
        <fullName evidence="6">Exonuclease</fullName>
    </submittedName>
</protein>
<dbReference type="GO" id="GO:0004527">
    <property type="term" value="F:exonuclease activity"/>
    <property type="evidence" value="ECO:0007669"/>
    <property type="project" value="UniProtKB-KW"/>
</dbReference>
<comment type="caution">
    <text evidence="6">The sequence shown here is derived from an EMBL/GenBank/DDBJ whole genome shotgun (WGS) entry which is preliminary data.</text>
</comment>
<dbReference type="InterPro" id="IPR011011">
    <property type="entry name" value="Znf_FYVE_PHD"/>
</dbReference>
<dbReference type="PANTHER" id="PTHR47526">
    <property type="entry name" value="ATP-DEPENDENT DNA HELICASE"/>
    <property type="match status" value="1"/>
</dbReference>
<dbReference type="Gene3D" id="3.30.40.10">
    <property type="entry name" value="Zinc/RING finger domain, C3HC4 (zinc finger)"/>
    <property type="match status" value="1"/>
</dbReference>